<gene>
    <name evidence="3" type="primary">LOC113690655</name>
</gene>
<dbReference type="GeneID" id="113690655"/>
<proteinExistence type="predicted"/>
<organism evidence="2 3">
    <name type="scientific">Coffea arabica</name>
    <name type="common">Arabian coffee</name>
    <dbReference type="NCBI Taxonomy" id="13443"/>
    <lineage>
        <taxon>Eukaryota</taxon>
        <taxon>Viridiplantae</taxon>
        <taxon>Streptophyta</taxon>
        <taxon>Embryophyta</taxon>
        <taxon>Tracheophyta</taxon>
        <taxon>Spermatophyta</taxon>
        <taxon>Magnoliopsida</taxon>
        <taxon>eudicotyledons</taxon>
        <taxon>Gunneridae</taxon>
        <taxon>Pentapetalae</taxon>
        <taxon>asterids</taxon>
        <taxon>lamiids</taxon>
        <taxon>Gentianales</taxon>
        <taxon>Rubiaceae</taxon>
        <taxon>Ixoroideae</taxon>
        <taxon>Gardenieae complex</taxon>
        <taxon>Bertiereae - Coffeeae clade</taxon>
        <taxon>Coffeeae</taxon>
        <taxon>Coffea</taxon>
    </lineage>
</organism>
<name>A0A6P6SFA2_COFAR</name>
<dbReference type="RefSeq" id="XP_027064481.1">
    <property type="nucleotide sequence ID" value="XM_027208680.2"/>
</dbReference>
<dbReference type="Proteomes" id="UP001652660">
    <property type="component" value="Chromosome 1c"/>
</dbReference>
<sequence length="222" mass="24510">MVRVVDYSLFSLDTGKLTLVARQKAGVLCDSVQSISGENDLKLCITNYFKGASGKYSQKSGQAPLYTDDERELENKMAKLQKGKRAIQLDSTDDHVEVVAPKRGKAMNKGKLKMPKRTRKFGNSSPGEVNTQSFEIDSISSHFSKRKESCMSPSIGIPSPPAPTDDMFHCRTALQAVEAYLAAAEGDLLEDETEDVIVLCYCAMLLYYAWILDVKRCGPGPR</sequence>
<feature type="region of interest" description="Disordered" evidence="1">
    <location>
        <begin position="107"/>
        <end position="128"/>
    </location>
</feature>
<evidence type="ECO:0000313" key="3">
    <source>
        <dbReference type="RefSeq" id="XP_027064481.1"/>
    </source>
</evidence>
<keyword evidence="2" id="KW-1185">Reference proteome</keyword>
<accession>A0A6P6SFA2</accession>
<reference evidence="2" key="1">
    <citation type="journal article" date="2025" name="Foods">
        <title>Unveiling the Microbial Signatures of Arabica Coffee Cherries: Insights into Ripeness Specific Diversity, Functional Traits, and Implications for Quality and Safety.</title>
        <authorList>
            <consortium name="RefSeq"/>
            <person name="Tenea G.N."/>
            <person name="Cifuentes V."/>
            <person name="Reyes P."/>
            <person name="Cevallos-Vallejos M."/>
        </authorList>
    </citation>
    <scope>NUCLEOTIDE SEQUENCE [LARGE SCALE GENOMIC DNA]</scope>
</reference>
<evidence type="ECO:0000313" key="2">
    <source>
        <dbReference type="Proteomes" id="UP001652660"/>
    </source>
</evidence>
<dbReference type="AlphaFoldDB" id="A0A6P6SFA2"/>
<protein>
    <submittedName>
        <fullName evidence="3">Uncharacterized protein isoform X1</fullName>
    </submittedName>
</protein>
<feature type="compositionally biased region" description="Basic residues" evidence="1">
    <location>
        <begin position="107"/>
        <end position="120"/>
    </location>
</feature>
<evidence type="ECO:0000256" key="1">
    <source>
        <dbReference type="SAM" id="MobiDB-lite"/>
    </source>
</evidence>
<reference evidence="3" key="2">
    <citation type="submission" date="2025-08" db="UniProtKB">
        <authorList>
            <consortium name="RefSeq"/>
        </authorList>
    </citation>
    <scope>IDENTIFICATION</scope>
    <source>
        <tissue evidence="3">Leaves</tissue>
    </source>
</reference>